<evidence type="ECO:0000256" key="4">
    <source>
        <dbReference type="ARBA" id="ARBA00022857"/>
    </source>
</evidence>
<dbReference type="InterPro" id="IPR016039">
    <property type="entry name" value="Thiolase-like"/>
</dbReference>
<dbReference type="InterPro" id="IPR049551">
    <property type="entry name" value="PKS_DH_C"/>
</dbReference>
<dbReference type="InterPro" id="IPR011032">
    <property type="entry name" value="GroES-like_sf"/>
</dbReference>
<evidence type="ECO:0000313" key="12">
    <source>
        <dbReference type="Proteomes" id="UP000609531"/>
    </source>
</evidence>
<proteinExistence type="predicted"/>
<dbReference type="Pfam" id="PF13602">
    <property type="entry name" value="ADH_zinc_N_2"/>
    <property type="match status" value="1"/>
</dbReference>
<dbReference type="Pfam" id="PF21089">
    <property type="entry name" value="PKS_DH_N"/>
    <property type="match status" value="1"/>
</dbReference>
<dbReference type="InterPro" id="IPR018201">
    <property type="entry name" value="Ketoacyl_synth_AS"/>
</dbReference>
<dbReference type="InterPro" id="IPR020806">
    <property type="entry name" value="PKS_PP-bd"/>
</dbReference>
<dbReference type="GO" id="GO:0006633">
    <property type="term" value="P:fatty acid biosynthetic process"/>
    <property type="evidence" value="ECO:0007669"/>
    <property type="project" value="InterPro"/>
</dbReference>
<dbReference type="EMBL" id="JAEKJA010000007">
    <property type="protein sequence ID" value="MBJ3776207.1"/>
    <property type="molecule type" value="Genomic_DNA"/>
</dbReference>
<dbReference type="InterPro" id="IPR020807">
    <property type="entry name" value="PKS_DH"/>
</dbReference>
<dbReference type="PROSITE" id="PS52004">
    <property type="entry name" value="KS3_2"/>
    <property type="match status" value="1"/>
</dbReference>
<dbReference type="Gene3D" id="3.40.366.10">
    <property type="entry name" value="Malonyl-Coenzyme A Acyl Carrier Protein, domain 2"/>
    <property type="match status" value="1"/>
</dbReference>
<comment type="caution">
    <text evidence="11">The sequence shown here is derived from an EMBL/GenBank/DDBJ whole genome shotgun (WGS) entry which is preliminary data.</text>
</comment>
<keyword evidence="2" id="KW-0597">Phosphoprotein</keyword>
<dbReference type="InterPro" id="IPR036291">
    <property type="entry name" value="NAD(P)-bd_dom_sf"/>
</dbReference>
<dbReference type="SUPFAM" id="SSF51735">
    <property type="entry name" value="NAD(P)-binding Rossmann-fold domains"/>
    <property type="match status" value="3"/>
</dbReference>
<evidence type="ECO:0000256" key="1">
    <source>
        <dbReference type="ARBA" id="ARBA00022450"/>
    </source>
</evidence>
<dbReference type="InterPro" id="IPR013968">
    <property type="entry name" value="PKS_KR"/>
</dbReference>
<dbReference type="CDD" id="cd00833">
    <property type="entry name" value="PKS"/>
    <property type="match status" value="1"/>
</dbReference>
<dbReference type="Pfam" id="PF02801">
    <property type="entry name" value="Ketoacyl-synt_C"/>
    <property type="match status" value="1"/>
</dbReference>
<dbReference type="Gene3D" id="3.40.50.720">
    <property type="entry name" value="NAD(P)-binding Rossmann-like Domain"/>
    <property type="match status" value="3"/>
</dbReference>
<dbReference type="InterPro" id="IPR020841">
    <property type="entry name" value="PKS_Beta-ketoAc_synthase_dom"/>
</dbReference>
<dbReference type="PROSITE" id="PS52019">
    <property type="entry name" value="PKS_MFAS_DH"/>
    <property type="match status" value="1"/>
</dbReference>
<dbReference type="Pfam" id="PF16197">
    <property type="entry name" value="KAsynt_C_assoc"/>
    <property type="match status" value="1"/>
</dbReference>
<dbReference type="InterPro" id="IPR032821">
    <property type="entry name" value="PKS_assoc"/>
</dbReference>
<keyword evidence="5" id="KW-0511">Multifunctional enzyme</keyword>
<dbReference type="Gene3D" id="3.40.47.10">
    <property type="match status" value="1"/>
</dbReference>
<dbReference type="Pfam" id="PF00698">
    <property type="entry name" value="Acyl_transf_1"/>
    <property type="match status" value="1"/>
</dbReference>
<dbReference type="InterPro" id="IPR001227">
    <property type="entry name" value="Ac_transferase_dom_sf"/>
</dbReference>
<dbReference type="GO" id="GO:0004315">
    <property type="term" value="F:3-oxoacyl-[acyl-carrier-protein] synthase activity"/>
    <property type="evidence" value="ECO:0007669"/>
    <property type="project" value="InterPro"/>
</dbReference>
<dbReference type="Pfam" id="PF08240">
    <property type="entry name" value="ADH_N"/>
    <property type="match status" value="1"/>
</dbReference>
<dbReference type="InterPro" id="IPR020843">
    <property type="entry name" value="ER"/>
</dbReference>
<dbReference type="InterPro" id="IPR013154">
    <property type="entry name" value="ADH-like_N"/>
</dbReference>
<dbReference type="InterPro" id="IPR014031">
    <property type="entry name" value="Ketoacyl_synth_C"/>
</dbReference>
<evidence type="ECO:0000259" key="8">
    <source>
        <dbReference type="PROSITE" id="PS50075"/>
    </source>
</evidence>
<accession>A0A934ILU7</accession>
<dbReference type="SMART" id="SM00827">
    <property type="entry name" value="PKS_AT"/>
    <property type="match status" value="1"/>
</dbReference>
<dbReference type="InterPro" id="IPR006162">
    <property type="entry name" value="Ppantetheine_attach_site"/>
</dbReference>
<evidence type="ECO:0000256" key="3">
    <source>
        <dbReference type="ARBA" id="ARBA00022679"/>
    </source>
</evidence>
<keyword evidence="6" id="KW-0012">Acyltransferase</keyword>
<dbReference type="Gene3D" id="3.40.50.150">
    <property type="entry name" value="Vaccinia Virus protein VP39"/>
    <property type="match status" value="1"/>
</dbReference>
<evidence type="ECO:0000256" key="2">
    <source>
        <dbReference type="ARBA" id="ARBA00022553"/>
    </source>
</evidence>
<dbReference type="GO" id="GO:0031177">
    <property type="term" value="F:phosphopantetheine binding"/>
    <property type="evidence" value="ECO:0007669"/>
    <property type="project" value="InterPro"/>
</dbReference>
<dbReference type="Gene3D" id="3.30.70.3290">
    <property type="match status" value="1"/>
</dbReference>
<dbReference type="SMART" id="SM00826">
    <property type="entry name" value="PKS_DH"/>
    <property type="match status" value="1"/>
</dbReference>
<dbReference type="PANTHER" id="PTHR43775:SF37">
    <property type="entry name" value="SI:DKEY-61P9.11"/>
    <property type="match status" value="1"/>
</dbReference>
<dbReference type="InterPro" id="IPR009081">
    <property type="entry name" value="PP-bd_ACP"/>
</dbReference>
<dbReference type="PROSITE" id="PS00012">
    <property type="entry name" value="PHOSPHOPANTETHEINE"/>
    <property type="match status" value="1"/>
</dbReference>
<dbReference type="SUPFAM" id="SSF50129">
    <property type="entry name" value="GroES-like"/>
    <property type="match status" value="1"/>
</dbReference>
<dbReference type="SMART" id="SM00829">
    <property type="entry name" value="PKS_ER"/>
    <property type="match status" value="1"/>
</dbReference>
<keyword evidence="3" id="KW-0808">Transferase</keyword>
<evidence type="ECO:0000256" key="6">
    <source>
        <dbReference type="ARBA" id="ARBA00023315"/>
    </source>
</evidence>
<dbReference type="SUPFAM" id="SSF53901">
    <property type="entry name" value="Thiolase-like"/>
    <property type="match status" value="1"/>
</dbReference>
<dbReference type="InterPro" id="IPR016035">
    <property type="entry name" value="Acyl_Trfase/lysoPLipase"/>
</dbReference>
<dbReference type="PANTHER" id="PTHR43775">
    <property type="entry name" value="FATTY ACID SYNTHASE"/>
    <property type="match status" value="1"/>
</dbReference>
<keyword evidence="12" id="KW-1185">Reference proteome</keyword>
<dbReference type="SMART" id="SM00825">
    <property type="entry name" value="PKS_KS"/>
    <property type="match status" value="1"/>
</dbReference>
<evidence type="ECO:0000256" key="5">
    <source>
        <dbReference type="ARBA" id="ARBA00023268"/>
    </source>
</evidence>
<dbReference type="Pfam" id="PF00550">
    <property type="entry name" value="PP-binding"/>
    <property type="match status" value="1"/>
</dbReference>
<keyword evidence="4" id="KW-0521">NADP</keyword>
<dbReference type="Proteomes" id="UP000609531">
    <property type="component" value="Unassembled WGS sequence"/>
</dbReference>
<feature type="region of interest" description="C-terminal hotdog fold" evidence="7">
    <location>
        <begin position="1017"/>
        <end position="1162"/>
    </location>
</feature>
<dbReference type="SMART" id="SM00822">
    <property type="entry name" value="PKS_KR"/>
    <property type="match status" value="1"/>
</dbReference>
<dbReference type="Gene3D" id="3.90.180.10">
    <property type="entry name" value="Medium-chain alcohol dehydrogenases, catalytic domain"/>
    <property type="match status" value="1"/>
</dbReference>
<gene>
    <name evidence="11" type="ORF">JCR33_10940</name>
</gene>
<evidence type="ECO:0000313" key="11">
    <source>
        <dbReference type="EMBL" id="MBJ3776207.1"/>
    </source>
</evidence>
<dbReference type="InterPro" id="IPR050091">
    <property type="entry name" value="PKS_NRPS_Biosynth_Enz"/>
</dbReference>
<feature type="domain" description="PKS/mFAS DH" evidence="10">
    <location>
        <begin position="872"/>
        <end position="1162"/>
    </location>
</feature>
<dbReference type="SUPFAM" id="SSF52151">
    <property type="entry name" value="FabD/lysophospholipase-like"/>
    <property type="match status" value="1"/>
</dbReference>
<dbReference type="PROSITE" id="PS01162">
    <property type="entry name" value="QOR_ZETA_CRYSTAL"/>
    <property type="match status" value="1"/>
</dbReference>
<dbReference type="SMART" id="SM00823">
    <property type="entry name" value="PKS_PP"/>
    <property type="match status" value="1"/>
</dbReference>
<reference evidence="11" key="1">
    <citation type="submission" date="2020-12" db="EMBL/GenBank/DDBJ databases">
        <title>Bacterial taxonomy.</title>
        <authorList>
            <person name="Pan X."/>
        </authorList>
    </citation>
    <scope>NUCLEOTIDE SEQUENCE</scope>
    <source>
        <strain evidence="11">B2012</strain>
    </source>
</reference>
<dbReference type="Pfam" id="PF14765">
    <property type="entry name" value="PS-DH"/>
    <property type="match status" value="1"/>
</dbReference>
<dbReference type="Gene3D" id="3.10.129.110">
    <property type="entry name" value="Polyketide synthase dehydratase"/>
    <property type="match status" value="1"/>
</dbReference>
<dbReference type="InterPro" id="IPR014030">
    <property type="entry name" value="Ketoacyl_synth_N"/>
</dbReference>
<evidence type="ECO:0000256" key="7">
    <source>
        <dbReference type="PROSITE-ProRule" id="PRU01363"/>
    </source>
</evidence>
<keyword evidence="1" id="KW-0596">Phosphopantetheine</keyword>
<feature type="domain" description="Ketosynthase family 3 (KS3)" evidence="9">
    <location>
        <begin position="5"/>
        <end position="427"/>
    </location>
</feature>
<dbReference type="InterPro" id="IPR036736">
    <property type="entry name" value="ACP-like_sf"/>
</dbReference>
<dbReference type="PROSITE" id="PS00606">
    <property type="entry name" value="KS3_1"/>
    <property type="match status" value="1"/>
</dbReference>
<feature type="region of interest" description="N-terminal hotdog fold" evidence="7">
    <location>
        <begin position="872"/>
        <end position="1005"/>
    </location>
</feature>
<feature type="active site" description="Proton acceptor; for dehydratase activity" evidence="7">
    <location>
        <position position="916"/>
    </location>
</feature>
<dbReference type="GO" id="GO:0016491">
    <property type="term" value="F:oxidoreductase activity"/>
    <property type="evidence" value="ECO:0007669"/>
    <property type="project" value="InterPro"/>
</dbReference>
<dbReference type="InterPro" id="IPR049552">
    <property type="entry name" value="PKS_DH_N"/>
</dbReference>
<evidence type="ECO:0000259" key="9">
    <source>
        <dbReference type="PROSITE" id="PS52004"/>
    </source>
</evidence>
<dbReference type="GO" id="GO:0004312">
    <property type="term" value="F:fatty acid synthase activity"/>
    <property type="evidence" value="ECO:0007669"/>
    <property type="project" value="TreeGrafter"/>
</dbReference>
<dbReference type="GO" id="GO:0008270">
    <property type="term" value="F:zinc ion binding"/>
    <property type="evidence" value="ECO:0007669"/>
    <property type="project" value="InterPro"/>
</dbReference>
<name>A0A934ILU7_9HYPH</name>
<evidence type="ECO:0000259" key="10">
    <source>
        <dbReference type="PROSITE" id="PS52019"/>
    </source>
</evidence>
<organism evidence="11 12">
    <name type="scientific">Acuticoccus mangrovi</name>
    <dbReference type="NCBI Taxonomy" id="2796142"/>
    <lineage>
        <taxon>Bacteria</taxon>
        <taxon>Pseudomonadati</taxon>
        <taxon>Pseudomonadota</taxon>
        <taxon>Alphaproteobacteria</taxon>
        <taxon>Hyphomicrobiales</taxon>
        <taxon>Amorphaceae</taxon>
        <taxon>Acuticoccus</taxon>
    </lineage>
</organism>
<dbReference type="InterPro" id="IPR057326">
    <property type="entry name" value="KR_dom"/>
</dbReference>
<dbReference type="InterPro" id="IPR042104">
    <property type="entry name" value="PKS_dehydratase_sf"/>
</dbReference>
<dbReference type="FunFam" id="3.40.50.720:FF:000209">
    <property type="entry name" value="Polyketide synthase Pks12"/>
    <property type="match status" value="1"/>
</dbReference>
<dbReference type="CDD" id="cd05195">
    <property type="entry name" value="enoyl_red"/>
    <property type="match status" value="1"/>
</dbReference>
<feature type="active site" description="Proton donor; for dehydratase activity" evidence="7">
    <location>
        <position position="1078"/>
    </location>
</feature>
<dbReference type="Pfam" id="PF08659">
    <property type="entry name" value="KR"/>
    <property type="match status" value="1"/>
</dbReference>
<dbReference type="SUPFAM" id="SSF53335">
    <property type="entry name" value="S-adenosyl-L-methionine-dependent methyltransferases"/>
    <property type="match status" value="1"/>
</dbReference>
<dbReference type="InterPro" id="IPR016036">
    <property type="entry name" value="Malonyl_transacylase_ACP-bd"/>
</dbReference>
<dbReference type="InterPro" id="IPR049900">
    <property type="entry name" value="PKS_mFAS_DH"/>
</dbReference>
<dbReference type="Gene3D" id="1.10.1200.10">
    <property type="entry name" value="ACP-like"/>
    <property type="match status" value="1"/>
</dbReference>
<dbReference type="InterPro" id="IPR029063">
    <property type="entry name" value="SAM-dependent_MTases_sf"/>
</dbReference>
<feature type="domain" description="Carrier" evidence="8">
    <location>
        <begin position="2324"/>
        <end position="2401"/>
    </location>
</feature>
<protein>
    <submittedName>
        <fullName evidence="11">SDR family NAD(P)-dependent oxidoreductase</fullName>
    </submittedName>
</protein>
<dbReference type="SUPFAM" id="SSF47336">
    <property type="entry name" value="ACP-like"/>
    <property type="match status" value="1"/>
</dbReference>
<dbReference type="PROSITE" id="PS50075">
    <property type="entry name" value="CARRIER"/>
    <property type="match status" value="1"/>
</dbReference>
<sequence>MTVSASRVALVGSACRLPSARGLDAFWDVLINGRCVITELDEDRFGTRQHLHPDRARPGRAVTFAAGQVEAPFAFDPSYFGISPREAQAMDPQQRILLEVVVEALENAGIPADKLAGEKVGVYVGASSIDYGTHAQLDTASIEPQSMTGNTLSIIANRVSYVFDLRGPSYVVDTACSSSLIALHHAMEDIRLGRIDTAIVGGVSLLLHPVPFIGFSRAQMLSANGLCRAFDAGADGYVRSEGAVALVLRSDKAARASGDHIRARFVASGINADGRTAGLSLPSMEAQAALLEEVYAKGGIDPNRLAFMEAHGTGTRVGDPIEAEAIGRVVATKRDAPLLIGSSKTNFGHLEPASGLVGVLKSQLALANDALPASLHFDAPNPDIRFAELNLTVAAEATPLARGDEPRLAGINSFGFGGANAHVVVEDGEPVAPASGAPVKAPLVVSAASKAALAALAGATADRLAGGADARRYANAVAYRRQRLPFRAVIAPAEAGEMGAALAAVAKGEEHSLAITGEASVAAEKPVFVYSGNGSQWAGMGRVAYQSETDFRLSFDRTDRVFMSVAGWSLVTMLFSEDLDVEIERTEIAQPLLFALQVAMTEALHRQGLSPSLVMGHSVGEVAAAWASGALSLSDAVRVIHARSTHQEVTRHLGGMAALLLPPEEARAAIAPFAGLELAAINSNRSVTISGPMDSLAAFGKAARAKRWAVKRLDLDYPFHCALVEPIREPLMGSLEAIGPRECRVPMISTVTGGPIAGPELDAHYWWENVRRPVLFREGVVAALADHRLFLEIGPRAVLTTYMTDAARSASLKATVFCSFRQNDPDTGPIGTVVRNALANGAAVDDVVVFGAKRAGPDLLPNYPWQHDTYRHAVSVERVRLDAKVEHVLLGTRLRIDDRDWRSFIDTKSVPFLADHKVESAVVFPAAGFTEMILSAGRALHPGAPIELRNLDIFAPLVIDGDVERQLRTREIAPGTLLIESRPRLSEDGWTPHVKATVGKAPSAPAAGPALELPEGAATVPAAKLYEMTGSFGLPYGPVFRRASLVTLVDDAHAHVRLAPADPATQRYHFALDPTLFDSCFHALFAFLAGKLAGTDTAVLPIRVGRLVLAAEAGAPVEADIAIRLPTEGIVEADFTLRDGEGTVVAVATGVRFQAVPLSRATGGETLMAAPLLRRVTRAAEPATVRATLPADLVAEAGAEPSETALLVEAGVQAAAAEALAPLFSGAARIMDLVATGALAPSAAPLVARLLMALEASGAAEEAGAGWTVAERSIAVADVVSLLIAEYPERLAEAAILAALPEWLTAVMADGLAADGPLVAEALFDELTTDAPFSAPAFAALREMVRTTLDRGGDTAMRVCVLGASNMRFVRAVADLVDPARVSLVVSDRDQTMLERGRLVFERTVGVAFVDFEELASSGHPFDLMVLPPSLASVHLGDLARLMKPGGALIGAAYAPGLFADAVGGLEAAWWLGSADAENPIGRLVTAEEWTAALDDAGFSGSVMPLASGETDAFLFVAHGRGLEAVAAEEAAEAQTLPSLHAMGESARRVAIALSAMGEDVTVDDLSATPTGAALVAIDVPDPAELPVHLAELGAFLARLGTEARDVTLVTFGAQGVSASETRPSAAAVAAFGRVAINEFPHLQIRLVDIAPSFDASEAAVRLFAELAQPNAEREVVLSSDHRAAVRYVPAVPAPREAGEAKVLAIPRRGSIDHLEWQAAASPPLAPGEVRLKVEATGLNFRDVMWTLGLLPAEALQDGFAGPTLGMECAGIVEAVGEGVEDLGPGDPVIAFAPACFASHVTVRADAVARRPAALGPEAAATIPVAFLTAFYALVELGGLEEGETVLIHGGAGGVGLAALQIAKWRGAKVFATAGTTEKRALLTRLGADRVFDSRTLTFADETMAATGGEGVDMVLNSLAGEAMERSIDVLKPFGRFLELGKRDFYADTKLGLRPFRQNLSYFGIDADQLMKHRAKLAKRLLGTIIDLFEEGDFTPLPYRSFAAGAVRDAFRLMQSAGHIGKIIVEAPASERPAEVPVAAVVDPDKAYLLAGGTSGFGFATAEWLIGEGARHLVLASRSGVKDDTVEAAIARHREAGVEITVAALDVTDAAAVKALVDEIVAERPLGGMFHMAMVLDDALITSLDADRYATVLDPKIGGVLALEAATANMPLDLFVVYSSITVQLGNPGQANYVAANAFLEAVARRRRAEGKPGLAVAWGAIADVGVLSRDMRTSEILQKKLGRHAITAADALAGLKAMLDDGAMTSGPALRMIGKVDWAAARKDLALAQSPAFEDLADGSDGAGDEAGAIDLAERLKGLTDAEALVEVQRLLAGEISRILKLPTSEVDLHKPLTALGMDSLMGVELRMAAEQRLGIDIPLMSLAAGVTLTDLARKVVLRGRGEEAAPDEAAEALITRHTGQDAGRVSGELGELEAVVREKTAGMRTIIP</sequence>
<dbReference type="RefSeq" id="WP_198882083.1">
    <property type="nucleotide sequence ID" value="NZ_JAEKJA010000007.1"/>
</dbReference>
<dbReference type="InterPro" id="IPR014043">
    <property type="entry name" value="Acyl_transferase_dom"/>
</dbReference>
<dbReference type="SUPFAM" id="SSF55048">
    <property type="entry name" value="Probable ACP-binding domain of malonyl-CoA ACP transacylase"/>
    <property type="match status" value="1"/>
</dbReference>
<dbReference type="InterPro" id="IPR002364">
    <property type="entry name" value="Quin_OxRdtase/zeta-crystal_CS"/>
</dbReference>
<dbReference type="Pfam" id="PF00109">
    <property type="entry name" value="ketoacyl-synt"/>
    <property type="match status" value="1"/>
</dbReference>